<feature type="coiled-coil region" evidence="1">
    <location>
        <begin position="80"/>
        <end position="107"/>
    </location>
</feature>
<keyword evidence="2" id="KW-1133">Transmembrane helix</keyword>
<keyword evidence="2" id="KW-0472">Membrane</keyword>
<protein>
    <submittedName>
        <fullName evidence="3">Uncharacterized protein</fullName>
    </submittedName>
</protein>
<keyword evidence="1" id="KW-0175">Coiled coil</keyword>
<comment type="caution">
    <text evidence="3">The sequence shown here is derived from an EMBL/GenBank/DDBJ whole genome shotgun (WGS) entry which is preliminary data.</text>
</comment>
<dbReference type="RefSeq" id="WP_380965584.1">
    <property type="nucleotide sequence ID" value="NZ_JBHTCO010000010.1"/>
</dbReference>
<feature type="transmembrane region" description="Helical" evidence="2">
    <location>
        <begin position="6"/>
        <end position="33"/>
    </location>
</feature>
<proteinExistence type="predicted"/>
<keyword evidence="2" id="KW-0812">Transmembrane</keyword>
<evidence type="ECO:0000313" key="3">
    <source>
        <dbReference type="EMBL" id="MFC7393134.1"/>
    </source>
</evidence>
<reference evidence="4" key="1">
    <citation type="journal article" date="2019" name="Int. J. Syst. Evol. Microbiol.">
        <title>The Global Catalogue of Microorganisms (GCM) 10K type strain sequencing project: providing services to taxonomists for standard genome sequencing and annotation.</title>
        <authorList>
            <consortium name="The Broad Institute Genomics Platform"/>
            <consortium name="The Broad Institute Genome Sequencing Center for Infectious Disease"/>
            <person name="Wu L."/>
            <person name="Ma J."/>
        </authorList>
    </citation>
    <scope>NUCLEOTIDE SEQUENCE [LARGE SCALE GENOMIC DNA]</scope>
    <source>
        <strain evidence="4">CGMCC 1.16305</strain>
    </source>
</reference>
<organism evidence="3 4">
    <name type="scientific">Scopulibacillus cellulosilyticus</name>
    <dbReference type="NCBI Taxonomy" id="2665665"/>
    <lineage>
        <taxon>Bacteria</taxon>
        <taxon>Bacillati</taxon>
        <taxon>Bacillota</taxon>
        <taxon>Bacilli</taxon>
        <taxon>Bacillales</taxon>
        <taxon>Sporolactobacillaceae</taxon>
        <taxon>Scopulibacillus</taxon>
    </lineage>
</organism>
<accession>A0ABW2PVI6</accession>
<evidence type="ECO:0000313" key="4">
    <source>
        <dbReference type="Proteomes" id="UP001596505"/>
    </source>
</evidence>
<name>A0ABW2PVI6_9BACL</name>
<evidence type="ECO:0000256" key="1">
    <source>
        <dbReference type="SAM" id="Coils"/>
    </source>
</evidence>
<sequence>MDYSIHSILIIILIFFAITAGGMAGSFILIGLFNIIFAKIIRDHATVKEIWADTFDMVFKGPLRLLGVLIAIIMLPFIFFASLFKRNQEANSEVDVLEDEKVEKTAKLIATRISEIANKYHLKHDINFDDYAFVLFNDNDDCAEIVYLPEADKPYLVHQISPASMFREDYQEYVASLEEAEKILYDIFKLPTLSG</sequence>
<dbReference type="EMBL" id="JBHTCO010000010">
    <property type="protein sequence ID" value="MFC7393134.1"/>
    <property type="molecule type" value="Genomic_DNA"/>
</dbReference>
<evidence type="ECO:0000256" key="2">
    <source>
        <dbReference type="SAM" id="Phobius"/>
    </source>
</evidence>
<dbReference type="Proteomes" id="UP001596505">
    <property type="component" value="Unassembled WGS sequence"/>
</dbReference>
<gene>
    <name evidence="3" type="ORF">ACFQRG_09170</name>
</gene>
<feature type="transmembrane region" description="Helical" evidence="2">
    <location>
        <begin position="65"/>
        <end position="84"/>
    </location>
</feature>
<keyword evidence="4" id="KW-1185">Reference proteome</keyword>